<dbReference type="EMBL" id="AZHX01002011">
    <property type="protein sequence ID" value="ETW97811.1"/>
    <property type="molecule type" value="Genomic_DNA"/>
</dbReference>
<reference evidence="2 3" key="1">
    <citation type="journal article" date="2014" name="Nature">
        <title>An environmental bacterial taxon with a large and distinct metabolic repertoire.</title>
        <authorList>
            <person name="Wilson M.C."/>
            <person name="Mori T."/>
            <person name="Ruckert C."/>
            <person name="Uria A.R."/>
            <person name="Helf M.J."/>
            <person name="Takada K."/>
            <person name="Gernert C."/>
            <person name="Steffens U.A."/>
            <person name="Heycke N."/>
            <person name="Schmitt S."/>
            <person name="Rinke C."/>
            <person name="Helfrich E.J."/>
            <person name="Brachmann A.O."/>
            <person name="Gurgui C."/>
            <person name="Wakimoto T."/>
            <person name="Kracht M."/>
            <person name="Crusemann M."/>
            <person name="Hentschel U."/>
            <person name="Abe I."/>
            <person name="Matsunaga S."/>
            <person name="Kalinowski J."/>
            <person name="Takeyama H."/>
            <person name="Piel J."/>
        </authorList>
    </citation>
    <scope>NUCLEOTIDE SEQUENCE [LARGE SCALE GENOMIC DNA]</scope>
    <source>
        <strain evidence="3">TSY2</strain>
    </source>
</reference>
<protein>
    <submittedName>
        <fullName evidence="2">Uncharacterized protein</fullName>
    </submittedName>
</protein>
<dbReference type="HOGENOM" id="CLU_2421489_0_0_7"/>
<dbReference type="Proteomes" id="UP000019140">
    <property type="component" value="Unassembled WGS sequence"/>
</dbReference>
<dbReference type="AlphaFoldDB" id="W4LKF5"/>
<evidence type="ECO:0000313" key="2">
    <source>
        <dbReference type="EMBL" id="ETW97811.1"/>
    </source>
</evidence>
<feature type="compositionally biased region" description="Polar residues" evidence="1">
    <location>
        <begin position="1"/>
        <end position="36"/>
    </location>
</feature>
<proteinExistence type="predicted"/>
<feature type="region of interest" description="Disordered" evidence="1">
    <location>
        <begin position="1"/>
        <end position="41"/>
    </location>
</feature>
<name>W4LKF5_9BACT</name>
<evidence type="ECO:0000256" key="1">
    <source>
        <dbReference type="SAM" id="MobiDB-lite"/>
    </source>
</evidence>
<accession>W4LKF5</accession>
<organism evidence="2 3">
    <name type="scientific">Candidatus Entotheonella gemina</name>
    <dbReference type="NCBI Taxonomy" id="1429439"/>
    <lineage>
        <taxon>Bacteria</taxon>
        <taxon>Pseudomonadati</taxon>
        <taxon>Nitrospinota/Tectimicrobiota group</taxon>
        <taxon>Candidatus Tectimicrobiota</taxon>
        <taxon>Candidatus Entotheonellia</taxon>
        <taxon>Candidatus Entotheonellales</taxon>
        <taxon>Candidatus Entotheonellaceae</taxon>
        <taxon>Candidatus Entotheonella</taxon>
    </lineage>
</organism>
<comment type="caution">
    <text evidence="2">The sequence shown here is derived from an EMBL/GenBank/DDBJ whole genome shotgun (WGS) entry which is preliminary data.</text>
</comment>
<keyword evidence="3" id="KW-1185">Reference proteome</keyword>
<sequence>MATKKQTVESGLGSWTDQAHLTRAYQPNTETPSTEPASRESYEVAHSLIDRIADTAQAYGMSQNEVIGHLLTWALDQIDAGHHALPARHQR</sequence>
<evidence type="ECO:0000313" key="3">
    <source>
        <dbReference type="Proteomes" id="UP000019140"/>
    </source>
</evidence>
<gene>
    <name evidence="2" type="ORF">ETSY2_43895</name>
</gene>